<feature type="domain" description="SH2" evidence="5">
    <location>
        <begin position="61"/>
        <end position="155"/>
    </location>
</feature>
<organism evidence="7 8">
    <name type="scientific">Panagrolaimus davidi</name>
    <dbReference type="NCBI Taxonomy" id="227884"/>
    <lineage>
        <taxon>Eukaryota</taxon>
        <taxon>Metazoa</taxon>
        <taxon>Ecdysozoa</taxon>
        <taxon>Nematoda</taxon>
        <taxon>Chromadorea</taxon>
        <taxon>Rhabditida</taxon>
        <taxon>Tylenchina</taxon>
        <taxon>Panagrolaimomorpha</taxon>
        <taxon>Panagrolaimoidea</taxon>
        <taxon>Panagrolaimidae</taxon>
        <taxon>Panagrolaimus</taxon>
    </lineage>
</organism>
<dbReference type="SUPFAM" id="SSF50044">
    <property type="entry name" value="SH3-domain"/>
    <property type="match status" value="2"/>
</dbReference>
<keyword evidence="1 4" id="KW-0728">SH3 domain</keyword>
<dbReference type="PANTHER" id="PTHR46037">
    <property type="entry name" value="PROTEIN ENHANCER OF SEVENLESS 2B"/>
    <property type="match status" value="1"/>
</dbReference>
<evidence type="ECO:0000313" key="7">
    <source>
        <dbReference type="Proteomes" id="UP000887578"/>
    </source>
</evidence>
<evidence type="ECO:0000313" key="8">
    <source>
        <dbReference type="WBParaSite" id="PDA_v2.g25079.t1"/>
    </source>
</evidence>
<dbReference type="PROSITE" id="PS50001">
    <property type="entry name" value="SH2"/>
    <property type="match status" value="1"/>
</dbReference>
<name>A0A914QD38_9BILA</name>
<evidence type="ECO:0000256" key="4">
    <source>
        <dbReference type="PROSITE-ProRule" id="PRU00192"/>
    </source>
</evidence>
<sequence>MEAMALIDYVGESNDDEISFNQGDIIKILDKESDRYWYVAELNGQRGFVLRTHIHILRHPWYKGKISRLQASAMLAKPGNPIGAFLIRCSETEAEEFSLSVKYGKNIIQHFKVLRNVQYGLYYLWTQKFKSLNELIAHYQLKSLEKNKSIFLRPMKGDFNPSKSYVSIMQTIRRFKAREKDELEVKKPGELISVFYRRDKSYVNAYFGGKRGFLPLKYLRPAIFKE</sequence>
<evidence type="ECO:0000259" key="5">
    <source>
        <dbReference type="PROSITE" id="PS50001"/>
    </source>
</evidence>
<dbReference type="Gene3D" id="2.30.30.40">
    <property type="entry name" value="SH3 Domains"/>
    <property type="match status" value="2"/>
</dbReference>
<dbReference type="Proteomes" id="UP000887578">
    <property type="component" value="Unplaced"/>
</dbReference>
<dbReference type="InterPro" id="IPR001452">
    <property type="entry name" value="SH3_domain"/>
</dbReference>
<dbReference type="InterPro" id="IPR000980">
    <property type="entry name" value="SH2"/>
</dbReference>
<feature type="domain" description="SH3" evidence="6">
    <location>
        <begin position="164"/>
        <end position="224"/>
    </location>
</feature>
<dbReference type="Pfam" id="PF07653">
    <property type="entry name" value="SH3_2"/>
    <property type="match status" value="1"/>
</dbReference>
<protein>
    <submittedName>
        <fullName evidence="8">Uncharacterized protein</fullName>
    </submittedName>
</protein>
<dbReference type="InterPro" id="IPR036028">
    <property type="entry name" value="SH3-like_dom_sf"/>
</dbReference>
<dbReference type="SMART" id="SM00252">
    <property type="entry name" value="SH2"/>
    <property type="match status" value="1"/>
</dbReference>
<dbReference type="SMART" id="SM00326">
    <property type="entry name" value="SH3"/>
    <property type="match status" value="2"/>
</dbReference>
<proteinExistence type="predicted"/>
<reference evidence="8" key="1">
    <citation type="submission" date="2022-11" db="UniProtKB">
        <authorList>
            <consortium name="WormBaseParasite"/>
        </authorList>
    </citation>
    <scope>IDENTIFICATION</scope>
</reference>
<dbReference type="InterPro" id="IPR043539">
    <property type="entry name" value="Grb2-like"/>
</dbReference>
<dbReference type="PROSITE" id="PS50002">
    <property type="entry name" value="SH3"/>
    <property type="match status" value="2"/>
</dbReference>
<feature type="domain" description="SH3" evidence="6">
    <location>
        <begin position="1"/>
        <end position="59"/>
    </location>
</feature>
<keyword evidence="2 3" id="KW-0727">SH2 domain</keyword>
<dbReference type="Pfam" id="PF00018">
    <property type="entry name" value="SH3_1"/>
    <property type="match status" value="1"/>
</dbReference>
<dbReference type="AlphaFoldDB" id="A0A914QD38"/>
<dbReference type="PRINTS" id="PR00401">
    <property type="entry name" value="SH2DOMAIN"/>
</dbReference>
<dbReference type="SUPFAM" id="SSF55550">
    <property type="entry name" value="SH2 domain"/>
    <property type="match status" value="1"/>
</dbReference>
<accession>A0A914QD38</accession>
<evidence type="ECO:0000256" key="2">
    <source>
        <dbReference type="ARBA" id="ARBA00022999"/>
    </source>
</evidence>
<dbReference type="PRINTS" id="PR00452">
    <property type="entry name" value="SH3DOMAIN"/>
</dbReference>
<evidence type="ECO:0000256" key="3">
    <source>
        <dbReference type="PROSITE-ProRule" id="PRU00191"/>
    </source>
</evidence>
<evidence type="ECO:0000259" key="6">
    <source>
        <dbReference type="PROSITE" id="PS50002"/>
    </source>
</evidence>
<keyword evidence="7" id="KW-1185">Reference proteome</keyword>
<dbReference type="InterPro" id="IPR036860">
    <property type="entry name" value="SH2_dom_sf"/>
</dbReference>
<dbReference type="Pfam" id="PF00017">
    <property type="entry name" value="SH2"/>
    <property type="match status" value="1"/>
</dbReference>
<evidence type="ECO:0000256" key="1">
    <source>
        <dbReference type="ARBA" id="ARBA00022443"/>
    </source>
</evidence>
<dbReference type="Gene3D" id="3.30.505.10">
    <property type="entry name" value="SH2 domain"/>
    <property type="match status" value="1"/>
</dbReference>
<dbReference type="WBParaSite" id="PDA_v2.g25079.t1">
    <property type="protein sequence ID" value="PDA_v2.g25079.t1"/>
    <property type="gene ID" value="PDA_v2.g25079"/>
</dbReference>